<evidence type="ECO:0000313" key="12">
    <source>
        <dbReference type="EMBL" id="OAT85801.1"/>
    </source>
</evidence>
<dbReference type="InterPro" id="IPR015944">
    <property type="entry name" value="Gly-tRNA-synth_bsu"/>
</dbReference>
<dbReference type="AlphaFoldDB" id="A0A1B7LHM8"/>
<comment type="subunit">
    <text evidence="10">Tetramer of two alpha and two beta subunits.</text>
</comment>
<dbReference type="GO" id="GO:0004814">
    <property type="term" value="F:arginine-tRNA ligase activity"/>
    <property type="evidence" value="ECO:0007669"/>
    <property type="project" value="InterPro"/>
</dbReference>
<proteinExistence type="inferred from homology"/>
<dbReference type="GO" id="GO:0005829">
    <property type="term" value="C:cytosol"/>
    <property type="evidence" value="ECO:0007669"/>
    <property type="project" value="TreeGrafter"/>
</dbReference>
<dbReference type="STRING" id="1838280.A6M21_04755"/>
<evidence type="ECO:0000256" key="2">
    <source>
        <dbReference type="ARBA" id="ARBA00008226"/>
    </source>
</evidence>
<evidence type="ECO:0000256" key="3">
    <source>
        <dbReference type="ARBA" id="ARBA00022490"/>
    </source>
</evidence>
<comment type="caution">
    <text evidence="12">The sequence shown here is derived from an EMBL/GenBank/DDBJ whole genome shotgun (WGS) entry which is preliminary data.</text>
</comment>
<dbReference type="EC" id="6.1.1.14" evidence="10"/>
<comment type="similarity">
    <text evidence="2 10">Belongs to the class-II aminoacyl-tRNA synthetase family.</text>
</comment>
<dbReference type="RefSeq" id="WP_066666541.1">
    <property type="nucleotide sequence ID" value="NZ_LYVF01000047.1"/>
</dbReference>
<dbReference type="GO" id="GO:0006426">
    <property type="term" value="P:glycyl-tRNA aminoacylation"/>
    <property type="evidence" value="ECO:0007669"/>
    <property type="project" value="UniProtKB-UniRule"/>
</dbReference>
<dbReference type="PANTHER" id="PTHR30075">
    <property type="entry name" value="GLYCYL-TRNA SYNTHETASE"/>
    <property type="match status" value="1"/>
</dbReference>
<dbReference type="InterPro" id="IPR006194">
    <property type="entry name" value="Gly-tRNA-synth_heterodimer"/>
</dbReference>
<evidence type="ECO:0000256" key="7">
    <source>
        <dbReference type="ARBA" id="ARBA00022917"/>
    </source>
</evidence>
<organism evidence="12 13">
    <name type="scientific">Desulfotomaculum copahuensis</name>
    <dbReference type="NCBI Taxonomy" id="1838280"/>
    <lineage>
        <taxon>Bacteria</taxon>
        <taxon>Bacillati</taxon>
        <taxon>Bacillota</taxon>
        <taxon>Clostridia</taxon>
        <taxon>Eubacteriales</taxon>
        <taxon>Desulfotomaculaceae</taxon>
        <taxon>Desulfotomaculum</taxon>
    </lineage>
</organism>
<keyword evidence="8 10" id="KW-0030">Aminoacyl-tRNA synthetase</keyword>
<keyword evidence="4 10" id="KW-0436">Ligase</keyword>
<evidence type="ECO:0000256" key="1">
    <source>
        <dbReference type="ARBA" id="ARBA00004496"/>
    </source>
</evidence>
<keyword evidence="3 10" id="KW-0963">Cytoplasm</keyword>
<dbReference type="InterPro" id="IPR008909">
    <property type="entry name" value="DALR_anticod-bd"/>
</dbReference>
<gene>
    <name evidence="10" type="primary">glyS</name>
    <name evidence="12" type="ORF">A6M21_04755</name>
</gene>
<keyword evidence="13" id="KW-1185">Reference proteome</keyword>
<dbReference type="SUPFAM" id="SSF109604">
    <property type="entry name" value="HD-domain/PDEase-like"/>
    <property type="match status" value="1"/>
</dbReference>
<comment type="catalytic activity">
    <reaction evidence="9 10">
        <text>tRNA(Gly) + glycine + ATP = glycyl-tRNA(Gly) + AMP + diphosphate</text>
        <dbReference type="Rhea" id="RHEA:16013"/>
        <dbReference type="Rhea" id="RHEA-COMP:9664"/>
        <dbReference type="Rhea" id="RHEA-COMP:9683"/>
        <dbReference type="ChEBI" id="CHEBI:30616"/>
        <dbReference type="ChEBI" id="CHEBI:33019"/>
        <dbReference type="ChEBI" id="CHEBI:57305"/>
        <dbReference type="ChEBI" id="CHEBI:78442"/>
        <dbReference type="ChEBI" id="CHEBI:78522"/>
        <dbReference type="ChEBI" id="CHEBI:456215"/>
        <dbReference type="EC" id="6.1.1.14"/>
    </reaction>
</comment>
<keyword evidence="5 10" id="KW-0547">Nucleotide-binding</keyword>
<keyword evidence="6 10" id="KW-0067">ATP-binding</keyword>
<dbReference type="PANTHER" id="PTHR30075:SF2">
    <property type="entry name" value="GLYCINE--TRNA LIGASE, CHLOROPLASTIC_MITOCHONDRIAL 2"/>
    <property type="match status" value="1"/>
</dbReference>
<evidence type="ECO:0000256" key="4">
    <source>
        <dbReference type="ARBA" id="ARBA00022598"/>
    </source>
</evidence>
<comment type="subcellular location">
    <subcellularLocation>
        <location evidence="1 10">Cytoplasm</location>
    </subcellularLocation>
</comment>
<dbReference type="NCBIfam" id="TIGR00211">
    <property type="entry name" value="glyS"/>
    <property type="match status" value="1"/>
</dbReference>
<dbReference type="GO" id="GO:0004820">
    <property type="term" value="F:glycine-tRNA ligase activity"/>
    <property type="evidence" value="ECO:0007669"/>
    <property type="project" value="UniProtKB-UniRule"/>
</dbReference>
<sequence length="699" mass="77329">MNTADFLLEIGTEEIPARFLDPALAQLQELAGRLLAEERLAHGGIDTYGTPRRLALYVHDLAAVQEALVEEVKGPAVKVAFSPDGEPTRAVLGFARSQGVPVEGLVRKNVGPVEYVFAVKRREGRPAPEALARLCPALISGLHFPRPMRWGDLEVRFARPVRWLAALYGEQIIEFSFAGLTAGRQTRGHRFLCPGPVELDNAREYRQVMKDAHVLVDPAERRQLIRRQVAELAAREGGRVEPDEELLAEVANLVEYPTALCGSFDPDYLKLPAEVLITPMREHQRYFPVRDEKGGLLPRFIAVRNGTAEHLDVVRAGNEKVLRARLADAAFFWREDLQTPLAERVDALKKVVWQESLGTVYEKMERLTDLAVYLAGVLHADESQTARVRRAARLAKADLVTNMVYEFTELQGVMGRAYALENGEDPAVAQAIYEHYLPRFAGDELPATLPGRILSLADKMDTLTGCFAIGIQPTGSQDPYALRRQALGICHIILDGELTLSLGEMIARAYGNYRGRVKLQLDQAKTGEELKEFIGQRLRGIFTERGPAYDTVDAVLASGFDDPAGAWQRARALEGFRSTPQFEAVLTAFNRANNLSKKHPRSAVDPAFLVHPAEEALYDRLTKTREAVRQHLAGRDYRSALAALADLLEPVGAFFDAVMVMVDDEQVRRNRLGLLQSVAGLARPVADLSRLTAGTEGAA</sequence>
<feature type="domain" description="DALR anticodon binding" evidence="11">
    <location>
        <begin position="588"/>
        <end position="679"/>
    </location>
</feature>
<evidence type="ECO:0000313" key="13">
    <source>
        <dbReference type="Proteomes" id="UP000078532"/>
    </source>
</evidence>
<evidence type="ECO:0000256" key="8">
    <source>
        <dbReference type="ARBA" id="ARBA00023146"/>
    </source>
</evidence>
<dbReference type="Proteomes" id="UP000078532">
    <property type="component" value="Unassembled WGS sequence"/>
</dbReference>
<dbReference type="PROSITE" id="PS50861">
    <property type="entry name" value="AA_TRNA_LIGASE_II_GLYAB"/>
    <property type="match status" value="1"/>
</dbReference>
<evidence type="ECO:0000256" key="10">
    <source>
        <dbReference type="HAMAP-Rule" id="MF_00255"/>
    </source>
</evidence>
<dbReference type="Pfam" id="PF05746">
    <property type="entry name" value="DALR_1"/>
    <property type="match status" value="1"/>
</dbReference>
<dbReference type="HAMAP" id="MF_00255">
    <property type="entry name" value="Gly_tRNA_synth_beta"/>
    <property type="match status" value="1"/>
</dbReference>
<dbReference type="GO" id="GO:0006420">
    <property type="term" value="P:arginyl-tRNA aminoacylation"/>
    <property type="evidence" value="ECO:0007669"/>
    <property type="project" value="InterPro"/>
</dbReference>
<dbReference type="Pfam" id="PF02092">
    <property type="entry name" value="tRNA_synt_2f"/>
    <property type="match status" value="1"/>
</dbReference>
<reference evidence="12 13" key="1">
    <citation type="submission" date="2016-04" db="EMBL/GenBank/DDBJ databases">
        <authorList>
            <person name="Evans L.H."/>
            <person name="Alamgir A."/>
            <person name="Owens N."/>
            <person name="Weber N.D."/>
            <person name="Virtaneva K."/>
            <person name="Barbian K."/>
            <person name="Babar A."/>
            <person name="Rosenke K."/>
        </authorList>
    </citation>
    <scope>NUCLEOTIDE SEQUENCE [LARGE SCALE GENOMIC DNA]</scope>
    <source>
        <strain evidence="12 13">LMa1</strain>
    </source>
</reference>
<dbReference type="EMBL" id="LYVF01000047">
    <property type="protein sequence ID" value="OAT85801.1"/>
    <property type="molecule type" value="Genomic_DNA"/>
</dbReference>
<evidence type="ECO:0000256" key="9">
    <source>
        <dbReference type="ARBA" id="ARBA00047937"/>
    </source>
</evidence>
<dbReference type="PRINTS" id="PR01045">
    <property type="entry name" value="TRNASYNTHGB"/>
</dbReference>
<protein>
    <recommendedName>
        <fullName evidence="10">Glycine--tRNA ligase beta subunit</fullName>
        <ecNumber evidence="10">6.1.1.14</ecNumber>
    </recommendedName>
    <alternativeName>
        <fullName evidence="10">Glycyl-tRNA synthetase beta subunit</fullName>
        <shortName evidence="10">GlyRS</shortName>
    </alternativeName>
</protein>
<keyword evidence="7 10" id="KW-0648">Protein biosynthesis</keyword>
<dbReference type="GO" id="GO:0005524">
    <property type="term" value="F:ATP binding"/>
    <property type="evidence" value="ECO:0007669"/>
    <property type="project" value="UniProtKB-UniRule"/>
</dbReference>
<accession>A0A1B7LHM8</accession>
<dbReference type="OrthoDB" id="9775440at2"/>
<evidence type="ECO:0000259" key="11">
    <source>
        <dbReference type="Pfam" id="PF05746"/>
    </source>
</evidence>
<name>A0A1B7LHM8_9FIRM</name>
<evidence type="ECO:0000256" key="5">
    <source>
        <dbReference type="ARBA" id="ARBA00022741"/>
    </source>
</evidence>
<evidence type="ECO:0000256" key="6">
    <source>
        <dbReference type="ARBA" id="ARBA00022840"/>
    </source>
</evidence>